<sequence length="120" mass="12478">MEFFLTSAGVPSAVAAKLSRDAAMLANAPTLRHDPFAVMGERSRGGRTPSEQAAGVPVPALVLAGGASPEWMVETGRRIAAALPRGRFRLLEGQGHVVPPEVLAPVVVDFLTEPASAPAR</sequence>
<evidence type="ECO:0008006" key="3">
    <source>
        <dbReference type="Google" id="ProtNLM"/>
    </source>
</evidence>
<dbReference type="SUPFAM" id="SSF53474">
    <property type="entry name" value="alpha/beta-Hydrolases"/>
    <property type="match status" value="1"/>
</dbReference>
<dbReference type="InterPro" id="IPR029058">
    <property type="entry name" value="AB_hydrolase_fold"/>
</dbReference>
<reference evidence="2" key="1">
    <citation type="submission" date="2016-10" db="EMBL/GenBank/DDBJ databases">
        <authorList>
            <person name="Varghese N."/>
            <person name="Submissions S."/>
        </authorList>
    </citation>
    <scope>NUCLEOTIDE SEQUENCE [LARGE SCALE GENOMIC DNA]</scope>
    <source>
        <strain evidence="2">CGMCC 4.5579</strain>
    </source>
</reference>
<gene>
    <name evidence="1" type="ORF">SAMN05421810_101801</name>
</gene>
<evidence type="ECO:0000313" key="2">
    <source>
        <dbReference type="Proteomes" id="UP000198727"/>
    </source>
</evidence>
<organism evidence="1 2">
    <name type="scientific">Amycolatopsis arida</name>
    <dbReference type="NCBI Taxonomy" id="587909"/>
    <lineage>
        <taxon>Bacteria</taxon>
        <taxon>Bacillati</taxon>
        <taxon>Actinomycetota</taxon>
        <taxon>Actinomycetes</taxon>
        <taxon>Pseudonocardiales</taxon>
        <taxon>Pseudonocardiaceae</taxon>
        <taxon>Amycolatopsis</taxon>
    </lineage>
</organism>
<name>A0A1I5M6X6_9PSEU</name>
<dbReference type="STRING" id="587909.SAMN05421810_101801"/>
<keyword evidence="2" id="KW-1185">Reference proteome</keyword>
<evidence type="ECO:0000313" key="1">
    <source>
        <dbReference type="EMBL" id="SFP04771.1"/>
    </source>
</evidence>
<proteinExistence type="predicted"/>
<dbReference type="AlphaFoldDB" id="A0A1I5M6X6"/>
<dbReference type="Gene3D" id="3.40.50.1820">
    <property type="entry name" value="alpha/beta hydrolase"/>
    <property type="match status" value="1"/>
</dbReference>
<dbReference type="EMBL" id="FOWW01000001">
    <property type="protein sequence ID" value="SFP04771.1"/>
    <property type="molecule type" value="Genomic_DNA"/>
</dbReference>
<protein>
    <recommendedName>
        <fullName evidence="3">Alpha/beta hydrolase family protein</fullName>
    </recommendedName>
</protein>
<accession>A0A1I5M6X6</accession>
<dbReference type="Proteomes" id="UP000198727">
    <property type="component" value="Unassembled WGS sequence"/>
</dbReference>